<dbReference type="RefSeq" id="WP_170244977.1">
    <property type="nucleotide sequence ID" value="NZ_BJZO01000022.1"/>
</dbReference>
<keyword evidence="8" id="KW-1185">Reference proteome</keyword>
<evidence type="ECO:0008006" key="9">
    <source>
        <dbReference type="Google" id="ProtNLM"/>
    </source>
</evidence>
<evidence type="ECO:0000256" key="1">
    <source>
        <dbReference type="ARBA" id="ARBA00022722"/>
    </source>
</evidence>
<evidence type="ECO:0000256" key="5">
    <source>
        <dbReference type="ARBA" id="ARBA00022842"/>
    </source>
</evidence>
<protein>
    <recommendedName>
        <fullName evidence="9">CRISPR-associated endonuclease Cas1</fullName>
    </recommendedName>
</protein>
<dbReference type="GO" id="GO:0046872">
    <property type="term" value="F:metal ion binding"/>
    <property type="evidence" value="ECO:0007669"/>
    <property type="project" value="UniProtKB-KW"/>
</dbReference>
<evidence type="ECO:0000313" key="7">
    <source>
        <dbReference type="EMBL" id="GEO80951.1"/>
    </source>
</evidence>
<dbReference type="GO" id="GO:0016787">
    <property type="term" value="F:hydrolase activity"/>
    <property type="evidence" value="ECO:0007669"/>
    <property type="project" value="UniProtKB-KW"/>
</dbReference>
<evidence type="ECO:0000256" key="2">
    <source>
        <dbReference type="ARBA" id="ARBA00022723"/>
    </source>
</evidence>
<reference evidence="7 8" key="1">
    <citation type="submission" date="2019-07" db="EMBL/GenBank/DDBJ databases">
        <title>Whole genome shotgun sequence of Rhodospirillum oryzae NBRC 107573.</title>
        <authorList>
            <person name="Hosoyama A."/>
            <person name="Uohara A."/>
            <person name="Ohji S."/>
            <person name="Ichikawa N."/>
        </authorList>
    </citation>
    <scope>NUCLEOTIDE SEQUENCE [LARGE SCALE GENOMIC DNA]</scope>
    <source>
        <strain evidence="7 8">NBRC 107573</strain>
    </source>
</reference>
<dbReference type="InterPro" id="IPR042211">
    <property type="entry name" value="CRISPR-assoc_Cas1_N"/>
</dbReference>
<dbReference type="InterPro" id="IPR002729">
    <property type="entry name" value="CRISPR-assoc_Cas1"/>
</dbReference>
<dbReference type="GO" id="GO:0043571">
    <property type="term" value="P:maintenance of CRISPR repeat elements"/>
    <property type="evidence" value="ECO:0007669"/>
    <property type="project" value="InterPro"/>
</dbReference>
<accession>A0A512H682</accession>
<evidence type="ECO:0000256" key="4">
    <source>
        <dbReference type="ARBA" id="ARBA00022801"/>
    </source>
</evidence>
<comment type="caution">
    <text evidence="7">The sequence shown here is derived from an EMBL/GenBank/DDBJ whole genome shotgun (WGS) entry which is preliminary data.</text>
</comment>
<keyword evidence="2" id="KW-0479">Metal-binding</keyword>
<keyword evidence="4" id="KW-0378">Hydrolase</keyword>
<dbReference type="EMBL" id="BJZO01000022">
    <property type="protein sequence ID" value="GEO80951.1"/>
    <property type="molecule type" value="Genomic_DNA"/>
</dbReference>
<keyword evidence="5" id="KW-0460">Magnesium</keyword>
<keyword evidence="6" id="KW-0051">Antiviral defense</keyword>
<dbReference type="GO" id="GO:0004519">
    <property type="term" value="F:endonuclease activity"/>
    <property type="evidence" value="ECO:0007669"/>
    <property type="project" value="UniProtKB-KW"/>
</dbReference>
<gene>
    <name evidence="7" type="ORF">ROR02_10820</name>
</gene>
<evidence type="ECO:0000313" key="8">
    <source>
        <dbReference type="Proteomes" id="UP000321567"/>
    </source>
</evidence>
<dbReference type="Proteomes" id="UP000321567">
    <property type="component" value="Unassembled WGS sequence"/>
</dbReference>
<proteinExistence type="predicted"/>
<sequence length="116" mass="12124">MWRVVDIAGDGRILTLSHQRLAVAGPEGPLGLVPLSDIQSIVVHGHGAMVSAALVARLAEEGIPLVVCGSNHLPVACCVPVVGHFEQADRLAAQTTAALPVTKRLWKQVVGAKIRA</sequence>
<dbReference type="Gene3D" id="3.100.10.20">
    <property type="entry name" value="CRISPR-associated endonuclease Cas1, N-terminal domain"/>
    <property type="match status" value="1"/>
</dbReference>
<keyword evidence="1" id="KW-0540">Nuclease</keyword>
<evidence type="ECO:0000256" key="3">
    <source>
        <dbReference type="ARBA" id="ARBA00022759"/>
    </source>
</evidence>
<organism evidence="7 8">
    <name type="scientific">Pararhodospirillum oryzae</name>
    <dbReference type="NCBI Taxonomy" id="478448"/>
    <lineage>
        <taxon>Bacteria</taxon>
        <taxon>Pseudomonadati</taxon>
        <taxon>Pseudomonadota</taxon>
        <taxon>Alphaproteobacteria</taxon>
        <taxon>Rhodospirillales</taxon>
        <taxon>Rhodospirillaceae</taxon>
        <taxon>Pararhodospirillum</taxon>
    </lineage>
</organism>
<dbReference type="GO" id="GO:0051607">
    <property type="term" value="P:defense response to virus"/>
    <property type="evidence" value="ECO:0007669"/>
    <property type="project" value="UniProtKB-KW"/>
</dbReference>
<evidence type="ECO:0000256" key="6">
    <source>
        <dbReference type="ARBA" id="ARBA00023118"/>
    </source>
</evidence>
<dbReference type="GO" id="GO:0003676">
    <property type="term" value="F:nucleic acid binding"/>
    <property type="evidence" value="ECO:0007669"/>
    <property type="project" value="InterPro"/>
</dbReference>
<name>A0A512H682_9PROT</name>
<dbReference type="Pfam" id="PF01867">
    <property type="entry name" value="Cas_Cas1"/>
    <property type="match status" value="1"/>
</dbReference>
<dbReference type="AlphaFoldDB" id="A0A512H682"/>
<keyword evidence="3" id="KW-0255">Endonuclease</keyword>